<proteinExistence type="predicted"/>
<comment type="caution">
    <text evidence="2">The sequence shown here is derived from an EMBL/GenBank/DDBJ whole genome shotgun (WGS) entry which is preliminary data.</text>
</comment>
<evidence type="ECO:0000259" key="1">
    <source>
        <dbReference type="Pfam" id="PF10543"/>
    </source>
</evidence>
<gene>
    <name evidence="2" type="ORF">EZS26_003041</name>
</gene>
<sequence length="93" mass="11017">MNELELIQTRVLEIRNQRVMLDFHLAEMYEIETRVLKQAVRRNIDRFPPDFMFQLTTEEAKFLILNGVSQTVIPPSYNFGVSFPNPTILCKYH</sequence>
<accession>A0A5M8NUR1</accession>
<dbReference type="AlphaFoldDB" id="A0A5M8NUR1"/>
<protein>
    <recommendedName>
        <fullName evidence="1">KilA-N DNA-binding domain-containing protein</fullName>
    </recommendedName>
</protein>
<evidence type="ECO:0000313" key="2">
    <source>
        <dbReference type="EMBL" id="KAA6300821.1"/>
    </source>
</evidence>
<reference evidence="2 3" key="1">
    <citation type="submission" date="2019-03" db="EMBL/GenBank/DDBJ databases">
        <title>Single cell metagenomics reveals metabolic interactions within the superorganism composed of flagellate Streblomastix strix and complex community of Bacteroidetes bacteria on its surface.</title>
        <authorList>
            <person name="Treitli S.C."/>
            <person name="Kolisko M."/>
            <person name="Husnik F."/>
            <person name="Keeling P."/>
            <person name="Hampl V."/>
        </authorList>
    </citation>
    <scope>NUCLEOTIDE SEQUENCE [LARGE SCALE GENOMIC DNA]</scope>
    <source>
        <strain evidence="2">St1</strain>
    </source>
</reference>
<organism evidence="2 3">
    <name type="scientific">Candidatus Ordinivivax streblomastigis</name>
    <dbReference type="NCBI Taxonomy" id="2540710"/>
    <lineage>
        <taxon>Bacteria</taxon>
        <taxon>Pseudomonadati</taxon>
        <taxon>Bacteroidota</taxon>
        <taxon>Bacteroidia</taxon>
        <taxon>Bacteroidales</taxon>
        <taxon>Candidatus Ordinivivax</taxon>
    </lineage>
</organism>
<evidence type="ECO:0000313" key="3">
    <source>
        <dbReference type="Proteomes" id="UP000324575"/>
    </source>
</evidence>
<feature type="domain" description="KilA-N DNA-binding" evidence="1">
    <location>
        <begin position="10"/>
        <end position="71"/>
    </location>
</feature>
<dbReference type="InterPro" id="IPR018873">
    <property type="entry name" value="KilA-N_DNA-bd_domain"/>
</dbReference>
<name>A0A5M8NUR1_9BACT</name>
<dbReference type="EMBL" id="SNRX01000046">
    <property type="protein sequence ID" value="KAA6300821.1"/>
    <property type="molecule type" value="Genomic_DNA"/>
</dbReference>
<dbReference type="Proteomes" id="UP000324575">
    <property type="component" value="Unassembled WGS sequence"/>
</dbReference>
<dbReference type="Pfam" id="PF10543">
    <property type="entry name" value="ORF6N"/>
    <property type="match status" value="1"/>
</dbReference>